<proteinExistence type="predicted"/>
<keyword evidence="2" id="KW-1185">Reference proteome</keyword>
<dbReference type="GO" id="GO:0016706">
    <property type="term" value="F:2-oxoglutarate-dependent dioxygenase activity"/>
    <property type="evidence" value="ECO:0007669"/>
    <property type="project" value="UniProtKB-ARBA"/>
</dbReference>
<dbReference type="Gene3D" id="2.60.120.620">
    <property type="entry name" value="q2cbj1_9rhob like domain"/>
    <property type="match status" value="1"/>
</dbReference>
<dbReference type="STRING" id="502025.Hoch_1372"/>
<dbReference type="HOGENOM" id="CLU_048953_8_1_7"/>
<dbReference type="KEGG" id="hoh:Hoch_1372"/>
<keyword evidence="1" id="KW-0223">Dioxygenase</keyword>
<keyword evidence="1" id="KW-0560">Oxidoreductase</keyword>
<accession>D0LUN6</accession>
<reference evidence="1 2" key="1">
    <citation type="journal article" date="2010" name="Stand. Genomic Sci.">
        <title>Complete genome sequence of Haliangium ochraceum type strain (SMP-2).</title>
        <authorList>
            <consortium name="US DOE Joint Genome Institute (JGI-PGF)"/>
            <person name="Ivanova N."/>
            <person name="Daum C."/>
            <person name="Lang E."/>
            <person name="Abt B."/>
            <person name="Kopitz M."/>
            <person name="Saunders E."/>
            <person name="Lapidus A."/>
            <person name="Lucas S."/>
            <person name="Glavina Del Rio T."/>
            <person name="Nolan M."/>
            <person name="Tice H."/>
            <person name="Copeland A."/>
            <person name="Cheng J.F."/>
            <person name="Chen F."/>
            <person name="Bruce D."/>
            <person name="Goodwin L."/>
            <person name="Pitluck S."/>
            <person name="Mavromatis K."/>
            <person name="Pati A."/>
            <person name="Mikhailova N."/>
            <person name="Chen A."/>
            <person name="Palaniappan K."/>
            <person name="Land M."/>
            <person name="Hauser L."/>
            <person name="Chang Y.J."/>
            <person name="Jeffries C.D."/>
            <person name="Detter J.C."/>
            <person name="Brettin T."/>
            <person name="Rohde M."/>
            <person name="Goker M."/>
            <person name="Bristow J."/>
            <person name="Markowitz V."/>
            <person name="Eisen J.A."/>
            <person name="Hugenholtz P."/>
            <person name="Kyrpides N.C."/>
            <person name="Klenk H.P."/>
        </authorList>
    </citation>
    <scope>NUCLEOTIDE SEQUENCE [LARGE SCALE GENOMIC DNA]</scope>
    <source>
        <strain evidence="2">DSM 14365 / CIP 107738 / JCM 11303 / AJ 13395 / SMP-2</strain>
    </source>
</reference>
<evidence type="ECO:0000313" key="1">
    <source>
        <dbReference type="EMBL" id="ACY13926.1"/>
    </source>
</evidence>
<dbReference type="PANTHER" id="PTHR20883">
    <property type="entry name" value="PHYTANOYL-COA DIOXYGENASE DOMAIN CONTAINING 1"/>
    <property type="match status" value="1"/>
</dbReference>
<organism evidence="1 2">
    <name type="scientific">Haliangium ochraceum (strain DSM 14365 / JCM 11303 / SMP-2)</name>
    <dbReference type="NCBI Taxonomy" id="502025"/>
    <lineage>
        <taxon>Bacteria</taxon>
        <taxon>Pseudomonadati</taxon>
        <taxon>Myxococcota</taxon>
        <taxon>Polyangia</taxon>
        <taxon>Haliangiales</taxon>
        <taxon>Kofleriaceae</taxon>
        <taxon>Haliangium</taxon>
    </lineage>
</organism>
<dbReference type="EMBL" id="CP001804">
    <property type="protein sequence ID" value="ACY13926.1"/>
    <property type="molecule type" value="Genomic_DNA"/>
</dbReference>
<name>D0LUN6_HALO1</name>
<dbReference type="eggNOG" id="COG5285">
    <property type="taxonomic scope" value="Bacteria"/>
</dbReference>
<gene>
    <name evidence="1" type="ordered locus">Hoch_1372</name>
</gene>
<sequence>MQVTDERIAQFERDGFTIIEGLLDQQRVGQLHAAMDRVYAGEYRADRRPPRLRKRVTPFGAEDSVHWILNARVLDDELWKLATDPQLGEIAARLLRSESVSIVEDQLLDKPPGGRPVNYHQDYSYWPFSRATQMCTAWLALVDMSIEHGPLQLARGSHTWGHSSRPKELIRGSEDELLSAAAAARPDDAELDSVTAVVPAGSAVFFHCLTFHGSDRNQATGPRRAISLHWAGAECRMNLAETASHDYPYFFARLADEGPIVNKYMPTVFPGQDAP</sequence>
<protein>
    <submittedName>
        <fullName evidence="1">Phytanoyl-CoA dioxygenase</fullName>
    </submittedName>
</protein>
<dbReference type="Pfam" id="PF05721">
    <property type="entry name" value="PhyH"/>
    <property type="match status" value="1"/>
</dbReference>
<dbReference type="InterPro" id="IPR008775">
    <property type="entry name" value="Phytyl_CoA_dOase-like"/>
</dbReference>
<dbReference type="Proteomes" id="UP000001880">
    <property type="component" value="Chromosome"/>
</dbReference>
<dbReference type="GO" id="GO:0005506">
    <property type="term" value="F:iron ion binding"/>
    <property type="evidence" value="ECO:0007669"/>
    <property type="project" value="UniProtKB-ARBA"/>
</dbReference>
<dbReference type="AlphaFoldDB" id="D0LUN6"/>
<dbReference type="OrthoDB" id="9791262at2"/>
<evidence type="ECO:0000313" key="2">
    <source>
        <dbReference type="Proteomes" id="UP000001880"/>
    </source>
</evidence>
<dbReference type="SUPFAM" id="SSF51197">
    <property type="entry name" value="Clavaminate synthase-like"/>
    <property type="match status" value="1"/>
</dbReference>
<dbReference type="PANTHER" id="PTHR20883:SF46">
    <property type="entry name" value="PHYTANOYL-COA HYDROXYLASE"/>
    <property type="match status" value="1"/>
</dbReference>
<dbReference type="RefSeq" id="WP_012826535.1">
    <property type="nucleotide sequence ID" value="NC_013440.1"/>
</dbReference>